<evidence type="ECO:0008006" key="9">
    <source>
        <dbReference type="Google" id="ProtNLM"/>
    </source>
</evidence>
<dbReference type="PANTHER" id="PTHR15651">
    <property type="entry name" value="ARMADILLO REPEAT-CONTAINING PROTEIN 8"/>
    <property type="match status" value="1"/>
</dbReference>
<dbReference type="InterPro" id="IPR011989">
    <property type="entry name" value="ARM-like"/>
</dbReference>
<accession>A0AAN7UTM0</accession>
<organism evidence="7 8">
    <name type="scientific">Xylaria bambusicola</name>
    <dbReference type="NCBI Taxonomy" id="326684"/>
    <lineage>
        <taxon>Eukaryota</taxon>
        <taxon>Fungi</taxon>
        <taxon>Dikarya</taxon>
        <taxon>Ascomycota</taxon>
        <taxon>Pezizomycotina</taxon>
        <taxon>Sordariomycetes</taxon>
        <taxon>Xylariomycetidae</taxon>
        <taxon>Xylariales</taxon>
        <taxon>Xylariaceae</taxon>
        <taxon>Xylaria</taxon>
    </lineage>
</organism>
<reference evidence="7 8" key="1">
    <citation type="submission" date="2023-10" db="EMBL/GenBank/DDBJ databases">
        <title>Draft genome sequence of Xylaria bambusicola isolate GMP-LS, the root and basal stem rot pathogen of sugarcane in Indonesia.</title>
        <authorList>
            <person name="Selvaraj P."/>
            <person name="Muralishankar V."/>
            <person name="Muruganantham S."/>
            <person name="Sp S."/>
            <person name="Haryani S."/>
            <person name="Lau K.J.X."/>
            <person name="Naqvi N.I."/>
        </authorList>
    </citation>
    <scope>NUCLEOTIDE SEQUENCE [LARGE SCALE GENOMIC DNA]</scope>
    <source>
        <strain evidence="7">GMP-LS</strain>
    </source>
</reference>
<evidence type="ECO:0000256" key="5">
    <source>
        <dbReference type="ARBA" id="ARBA00023242"/>
    </source>
</evidence>
<feature type="region of interest" description="Disordered" evidence="6">
    <location>
        <begin position="653"/>
        <end position="674"/>
    </location>
</feature>
<dbReference type="Pfam" id="PF00514">
    <property type="entry name" value="Arm"/>
    <property type="match status" value="2"/>
</dbReference>
<dbReference type="GO" id="GO:0005634">
    <property type="term" value="C:nucleus"/>
    <property type="evidence" value="ECO:0007669"/>
    <property type="project" value="UniProtKB-SubCell"/>
</dbReference>
<keyword evidence="3" id="KW-0963">Cytoplasm</keyword>
<dbReference type="EMBL" id="JAWHQM010000050">
    <property type="protein sequence ID" value="KAK5635233.1"/>
    <property type="molecule type" value="Genomic_DNA"/>
</dbReference>
<dbReference type="SMART" id="SM00185">
    <property type="entry name" value="ARM"/>
    <property type="match status" value="7"/>
</dbReference>
<dbReference type="InterPro" id="IPR000225">
    <property type="entry name" value="Armadillo"/>
</dbReference>
<comment type="subcellular location">
    <subcellularLocation>
        <location evidence="2">Cytoplasm</location>
    </subcellularLocation>
    <subcellularLocation>
        <location evidence="1">Nucleus</location>
    </subcellularLocation>
</comment>
<dbReference type="Gene3D" id="1.25.10.10">
    <property type="entry name" value="Leucine-rich Repeat Variant"/>
    <property type="match status" value="4"/>
</dbReference>
<keyword evidence="8" id="KW-1185">Reference proteome</keyword>
<evidence type="ECO:0000256" key="2">
    <source>
        <dbReference type="ARBA" id="ARBA00004496"/>
    </source>
</evidence>
<dbReference type="GO" id="GO:0034657">
    <property type="term" value="C:GID complex"/>
    <property type="evidence" value="ECO:0007669"/>
    <property type="project" value="TreeGrafter"/>
</dbReference>
<dbReference type="InterPro" id="IPR016024">
    <property type="entry name" value="ARM-type_fold"/>
</dbReference>
<feature type="compositionally biased region" description="Polar residues" evidence="6">
    <location>
        <begin position="402"/>
        <end position="429"/>
    </location>
</feature>
<feature type="region of interest" description="Disordered" evidence="6">
    <location>
        <begin position="402"/>
        <end position="431"/>
    </location>
</feature>
<keyword evidence="4" id="KW-0677">Repeat</keyword>
<sequence>MSFVSLAFARQRQTSPPPCAESINFVFGLYYLNQRVDKPVSTVVGPIWHRSGTNLPLITMELESQAIINDLNASPAARIAALRSLKNDVVGDIQKKTLWVQHGLIPHIVRLLLASSSPRGRPGKGTRQPFSNNVDAFTEDDTAQLQALQLLGSFATAGPAFIAPLFASHVLPAILSESCLQNEHPEIVLAALRVLKDFTVATISASTSSPIKLVSLADTVFSDNYLESLRLILSQRTLDRDAEAQIIIAASLIRTLCSEERHQTILVDSGILDALAMRIATFAVAEGYVLPKAEVRARIEGLGGYIPEPPITTGGLDEVLGAVAAIIGDSPYRVCKLLYSPSILAIFPNFNNGGNQHSKSPPEFIVLPGIRPSRPREPEIMDLLLPKTPSYPRILGNAGGFSSMSTQSSRDSPSTNGRPSSKLQTSLVSWTPPEENVARNADVDAADVESPLVPWLIHLVRTRHGGEVLTAASVLTSLFKTGFAYKAREASMGLLVVPVLLGLLEDAESKMKESGNSIWVSHDLKTKLDIIGETPSVLARLITDSELMQKAAFECGAVKTMCKLLKSSYDTPLVIPESRPWSPIGDGVDVTRSLPSECQLGDEGQHTHLIHRRRVRETTLRAIGALATFKEDYRKAIVDQDVVTYILNSLNQSPGDSKQKEQDVQYRASSKSKMSLPDHNPVSVIIAACYAIRMLSRSVNTLRTALVDHSASEPLFRLLRHPDVEVQNAATACICNLVTEFSPMRDPLVDAGVLKVLCEHAHSQNSALRLNALWALKHLVDSASIEHKKQCVEELGSGWLVKLICDDTEDEAIYSARTRSEQQSTSPTPDVMDEDVDMSFVDEQTRPWPVGSNKTTSTPPKSDIRLLQEAETRLEGLREIEQNPIRKARHDDLAIHEQGLGFIRNLIGGAHSVNNPDSANDTTEMIDHLLNILGQDRLFAILGSKLKPKVLHPYNRRGVSGTETRVLPPQVKIIEAVIYILVHMAASIPRHRQLVIAQTDLLKQLAKLFNSQDREVRVALCHLINNLTWQDDMSDASACSQRATELRNLGFLKKLESLGQSDDELDVRERAKSALWQMKNNY</sequence>
<dbReference type="PANTHER" id="PTHR15651:SF7">
    <property type="entry name" value="ARMADILLO REPEAT-CONTAINING PROTEIN 8"/>
    <property type="match status" value="1"/>
</dbReference>
<dbReference type="GO" id="GO:0005737">
    <property type="term" value="C:cytoplasm"/>
    <property type="evidence" value="ECO:0007669"/>
    <property type="project" value="UniProtKB-SubCell"/>
</dbReference>
<keyword evidence="5" id="KW-0539">Nucleus</keyword>
<evidence type="ECO:0000256" key="1">
    <source>
        <dbReference type="ARBA" id="ARBA00004123"/>
    </source>
</evidence>
<dbReference type="GO" id="GO:0043161">
    <property type="term" value="P:proteasome-mediated ubiquitin-dependent protein catabolic process"/>
    <property type="evidence" value="ECO:0007669"/>
    <property type="project" value="TreeGrafter"/>
</dbReference>
<evidence type="ECO:0000256" key="6">
    <source>
        <dbReference type="SAM" id="MobiDB-lite"/>
    </source>
</evidence>
<protein>
    <recommendedName>
        <fullName evidence="9">Armadillo repeat-containing protein 8</fullName>
    </recommendedName>
</protein>
<evidence type="ECO:0000256" key="3">
    <source>
        <dbReference type="ARBA" id="ARBA00022490"/>
    </source>
</evidence>
<name>A0AAN7UTM0_9PEZI</name>
<dbReference type="SUPFAM" id="SSF48371">
    <property type="entry name" value="ARM repeat"/>
    <property type="match status" value="1"/>
</dbReference>
<evidence type="ECO:0000313" key="8">
    <source>
        <dbReference type="Proteomes" id="UP001305414"/>
    </source>
</evidence>
<dbReference type="Proteomes" id="UP001305414">
    <property type="component" value="Unassembled WGS sequence"/>
</dbReference>
<proteinExistence type="predicted"/>
<gene>
    <name evidence="7" type="ORF">RRF57_010945</name>
</gene>
<evidence type="ECO:0000313" key="7">
    <source>
        <dbReference type="EMBL" id="KAK5635233.1"/>
    </source>
</evidence>
<dbReference type="InterPro" id="IPR038739">
    <property type="entry name" value="ARMC8/Vid28"/>
</dbReference>
<dbReference type="AlphaFoldDB" id="A0AAN7UTM0"/>
<feature type="region of interest" description="Disordered" evidence="6">
    <location>
        <begin position="815"/>
        <end position="834"/>
    </location>
</feature>
<evidence type="ECO:0000256" key="4">
    <source>
        <dbReference type="ARBA" id="ARBA00022737"/>
    </source>
</evidence>
<comment type="caution">
    <text evidence="7">The sequence shown here is derived from an EMBL/GenBank/DDBJ whole genome shotgun (WGS) entry which is preliminary data.</text>
</comment>